<dbReference type="Gene3D" id="2.40.50.100">
    <property type="match status" value="1"/>
</dbReference>
<evidence type="ECO:0000256" key="3">
    <source>
        <dbReference type="ARBA" id="ARBA00022692"/>
    </source>
</evidence>
<keyword evidence="4 7" id="KW-1133">Transmembrane helix</keyword>
<evidence type="ECO:0000256" key="6">
    <source>
        <dbReference type="SAM" id="Coils"/>
    </source>
</evidence>
<evidence type="ECO:0000256" key="5">
    <source>
        <dbReference type="ARBA" id="ARBA00023136"/>
    </source>
</evidence>
<evidence type="ECO:0000313" key="9">
    <source>
        <dbReference type="EMBL" id="GKU27600.1"/>
    </source>
</evidence>
<dbReference type="InterPro" id="IPR050739">
    <property type="entry name" value="MFP"/>
</dbReference>
<comment type="similarity">
    <text evidence="2">Belongs to the membrane fusion protein (MFP) (TC 8.A.1) family.</text>
</comment>
<dbReference type="InterPro" id="IPR058982">
    <property type="entry name" value="Beta-barrel_AprE"/>
</dbReference>
<dbReference type="RefSeq" id="WP_261854456.1">
    <property type="nucleotide sequence ID" value="NZ_BQXY01000013.1"/>
</dbReference>
<evidence type="ECO:0000256" key="2">
    <source>
        <dbReference type="ARBA" id="ARBA00009477"/>
    </source>
</evidence>
<keyword evidence="5 7" id="KW-0472">Membrane</keyword>
<dbReference type="PRINTS" id="PR01490">
    <property type="entry name" value="RTXTOXIND"/>
</dbReference>
<evidence type="ECO:0000259" key="8">
    <source>
        <dbReference type="Pfam" id="PF26002"/>
    </source>
</evidence>
<evidence type="ECO:0000313" key="10">
    <source>
        <dbReference type="Proteomes" id="UP001057868"/>
    </source>
</evidence>
<dbReference type="Gene3D" id="2.40.30.170">
    <property type="match status" value="1"/>
</dbReference>
<keyword evidence="6" id="KW-0175">Coiled coil</keyword>
<name>A0A9W6DCK7_9CLOT</name>
<dbReference type="PANTHER" id="PTHR30386:SF26">
    <property type="entry name" value="TRANSPORT PROTEIN COMB"/>
    <property type="match status" value="1"/>
</dbReference>
<gene>
    <name evidence="9" type="ORF">CFOLD11_44270</name>
</gene>
<keyword evidence="10" id="KW-1185">Reference proteome</keyword>
<evidence type="ECO:0000256" key="1">
    <source>
        <dbReference type="ARBA" id="ARBA00004167"/>
    </source>
</evidence>
<accession>A0A9W6DCK7</accession>
<feature type="transmembrane region" description="Helical" evidence="7">
    <location>
        <begin position="25"/>
        <end position="46"/>
    </location>
</feature>
<dbReference type="EMBL" id="BQXY01000013">
    <property type="protein sequence ID" value="GKU27600.1"/>
    <property type="molecule type" value="Genomic_DNA"/>
</dbReference>
<dbReference type="Pfam" id="PF26002">
    <property type="entry name" value="Beta-barrel_AprE"/>
    <property type="match status" value="1"/>
</dbReference>
<protein>
    <recommendedName>
        <fullName evidence="8">AprE-like beta-barrel domain-containing protein</fullName>
    </recommendedName>
</protein>
<comment type="caution">
    <text evidence="9">The sequence shown here is derived from an EMBL/GenBank/DDBJ whole genome shotgun (WGS) entry which is preliminary data.</text>
</comment>
<proteinExistence type="inferred from homology"/>
<feature type="coiled-coil region" evidence="6">
    <location>
        <begin position="212"/>
        <end position="259"/>
    </location>
</feature>
<feature type="domain" description="AprE-like beta-barrel" evidence="8">
    <location>
        <begin position="364"/>
        <end position="451"/>
    </location>
</feature>
<dbReference type="Gene3D" id="1.10.287.470">
    <property type="entry name" value="Helix hairpin bin"/>
    <property type="match status" value="1"/>
</dbReference>
<organism evidence="9 10">
    <name type="scientific">Clostridium folliculivorans</name>
    <dbReference type="NCBI Taxonomy" id="2886038"/>
    <lineage>
        <taxon>Bacteria</taxon>
        <taxon>Bacillati</taxon>
        <taxon>Bacillota</taxon>
        <taxon>Clostridia</taxon>
        <taxon>Eubacteriales</taxon>
        <taxon>Clostridiaceae</taxon>
        <taxon>Clostridium</taxon>
    </lineage>
</organism>
<dbReference type="Proteomes" id="UP001057868">
    <property type="component" value="Unassembled WGS sequence"/>
</dbReference>
<dbReference type="PANTHER" id="PTHR30386">
    <property type="entry name" value="MEMBRANE FUSION SUBUNIT OF EMRAB-TOLC MULTIDRUG EFFLUX PUMP"/>
    <property type="match status" value="1"/>
</dbReference>
<evidence type="ECO:0000256" key="7">
    <source>
        <dbReference type="SAM" id="Phobius"/>
    </source>
</evidence>
<evidence type="ECO:0000256" key="4">
    <source>
        <dbReference type="ARBA" id="ARBA00022989"/>
    </source>
</evidence>
<dbReference type="SUPFAM" id="SSF111369">
    <property type="entry name" value="HlyD-like secretion proteins"/>
    <property type="match status" value="1"/>
</dbReference>
<dbReference type="AlphaFoldDB" id="A0A9W6DCK7"/>
<keyword evidence="3 7" id="KW-0812">Transmembrane</keyword>
<comment type="subcellular location">
    <subcellularLocation>
        <location evidence="1">Membrane</location>
        <topology evidence="1">Single-pass membrane protein</topology>
    </subcellularLocation>
</comment>
<feature type="coiled-coil region" evidence="6">
    <location>
        <begin position="98"/>
        <end position="132"/>
    </location>
</feature>
<dbReference type="GO" id="GO:0016020">
    <property type="term" value="C:membrane"/>
    <property type="evidence" value="ECO:0007669"/>
    <property type="project" value="UniProtKB-SubCell"/>
</dbReference>
<reference evidence="9" key="1">
    <citation type="journal article" date="2023" name="Int. J. Syst. Evol. Microbiol.">
        <title>&lt;i&gt;Clostridium folliculivorans&lt;/i&gt; sp. nov., isolated from soil samples of an organic paddy in Japan.</title>
        <authorList>
            <person name="Tazawa J."/>
            <person name="Kobayashi H."/>
            <person name="Tanizawa Y."/>
            <person name="Uchino A."/>
            <person name="Tanaka F."/>
            <person name="Urashima Y."/>
            <person name="Miura S."/>
            <person name="Sakamoto M."/>
            <person name="Ohkuma M."/>
            <person name="Tohno M."/>
        </authorList>
    </citation>
    <scope>NUCLEOTIDE SEQUENCE</scope>
    <source>
        <strain evidence="9">D1-1</strain>
    </source>
</reference>
<sequence>MKYHIENLSDITDSREIMQSRPKGFSMYMMYIILAVLSLTIVWSLIAQKEITIASSGMVRPKGDIIKISNKSMGSVYKINFKDGDKVEKGQVLIQFDSNDLIAQRDVLQKTIDNKQKEIDNLTKLKNSILDNTNYFSQDNADEKEYYSKYQLYADSQNNSNKQNDVYQSQKNYYSKNLSDLRILQKSMEENKNYFDSSSLMYYQYTDYKFNIDDYNNKIATMQDSLNKLKEANGVQDQIKTLETNISDTKTALDKYKNTQKLNVLNSISQTQEKLNEVSLSQTTSNTKQQYISQISDNITADKNSMIEMNVNIESYNSKINDAVIKAEDNGVINSIAPIKEGDFIQAGTEIASILPPDTSSYKLEIYIRNQDFGNIKEGQKINVTFDALPQKDYGNVKTTIERISADSKINQKDGSSYYTAEAHISESYLKNKKGEEAEIKSGMIFQGKIVNRKISYFRYFLEQINILE</sequence>